<dbReference type="InterPro" id="IPR022742">
    <property type="entry name" value="Hydrolase_4"/>
</dbReference>
<name>A0A2T8FDL4_9ACTN</name>
<evidence type="ECO:0000313" key="4">
    <source>
        <dbReference type="EMBL" id="PVG83802.1"/>
    </source>
</evidence>
<evidence type="ECO:0000256" key="2">
    <source>
        <dbReference type="ARBA" id="ARBA00022801"/>
    </source>
</evidence>
<accession>A0A2T8FDL4</accession>
<dbReference type="SUPFAM" id="SSF53474">
    <property type="entry name" value="alpha/beta-Hydrolases"/>
    <property type="match status" value="1"/>
</dbReference>
<dbReference type="PANTHER" id="PTHR22946">
    <property type="entry name" value="DIENELACTONE HYDROLASE DOMAIN-CONTAINING PROTEIN-RELATED"/>
    <property type="match status" value="1"/>
</dbReference>
<dbReference type="GO" id="GO:0052689">
    <property type="term" value="F:carboxylic ester hydrolase activity"/>
    <property type="evidence" value="ECO:0007669"/>
    <property type="project" value="UniProtKB-ARBA"/>
</dbReference>
<keyword evidence="5" id="KW-1185">Reference proteome</keyword>
<dbReference type="InterPro" id="IPR029058">
    <property type="entry name" value="AB_hydrolase_fold"/>
</dbReference>
<sequence>MTPQDRKPPRAERIDVTFSSGKETCAAWLYRPASMGPAPVIVMAHGLGGVKEMRLDAFAERFVAEGYACLVFDYRHFGASTGEPRQLLDIKSQIADWAAAVRFARSIPELDPERVVVWGTSFGGGHAILTAANDARIAAAIAQCPFTDGLAALQAVPLRTSARVTARAVRDTIGHLLGRSPVMIPTSGPPGSTALMTAPDAMPGYLALVPGASSFENQVAARVGLAIGLHTPGRATPRITCPILFAICETDSVAPASAAQRHATKAPEREIRLYPEGHFDIYVGEAFERVVADQIEFLSRHVPAAS</sequence>
<evidence type="ECO:0000256" key="1">
    <source>
        <dbReference type="ARBA" id="ARBA00008645"/>
    </source>
</evidence>
<dbReference type="Proteomes" id="UP000246018">
    <property type="component" value="Unassembled WGS sequence"/>
</dbReference>
<feature type="domain" description="Serine aminopeptidase S33" evidence="3">
    <location>
        <begin position="38"/>
        <end position="277"/>
    </location>
</feature>
<reference evidence="4 5" key="1">
    <citation type="submission" date="2018-04" db="EMBL/GenBank/DDBJ databases">
        <title>Genome of Nocardioides gansuensis WSJ-1.</title>
        <authorList>
            <person name="Wu S."/>
            <person name="Wang G."/>
        </authorList>
    </citation>
    <scope>NUCLEOTIDE SEQUENCE [LARGE SCALE GENOMIC DNA]</scope>
    <source>
        <strain evidence="4 5">WSJ-1</strain>
    </source>
</reference>
<proteinExistence type="inferred from homology"/>
<dbReference type="Pfam" id="PF12146">
    <property type="entry name" value="Hydrolase_4"/>
    <property type="match status" value="1"/>
</dbReference>
<dbReference type="InterPro" id="IPR050261">
    <property type="entry name" value="FrsA_esterase"/>
</dbReference>
<dbReference type="AlphaFoldDB" id="A0A2T8FDL4"/>
<evidence type="ECO:0000259" key="3">
    <source>
        <dbReference type="Pfam" id="PF12146"/>
    </source>
</evidence>
<dbReference type="EMBL" id="QDGZ01000002">
    <property type="protein sequence ID" value="PVG83802.1"/>
    <property type="molecule type" value="Genomic_DNA"/>
</dbReference>
<comment type="similarity">
    <text evidence="1">Belongs to the AB hydrolase superfamily.</text>
</comment>
<gene>
    <name evidence="4" type="ORF">DDE18_05690</name>
</gene>
<keyword evidence="2 4" id="KW-0378">Hydrolase</keyword>
<dbReference type="OrthoDB" id="63034at2"/>
<evidence type="ECO:0000313" key="5">
    <source>
        <dbReference type="Proteomes" id="UP000246018"/>
    </source>
</evidence>
<organism evidence="4 5">
    <name type="scientific">Nocardioides gansuensis</name>
    <dbReference type="NCBI Taxonomy" id="2138300"/>
    <lineage>
        <taxon>Bacteria</taxon>
        <taxon>Bacillati</taxon>
        <taxon>Actinomycetota</taxon>
        <taxon>Actinomycetes</taxon>
        <taxon>Propionibacteriales</taxon>
        <taxon>Nocardioidaceae</taxon>
        <taxon>Nocardioides</taxon>
    </lineage>
</organism>
<comment type="caution">
    <text evidence="4">The sequence shown here is derived from an EMBL/GenBank/DDBJ whole genome shotgun (WGS) entry which is preliminary data.</text>
</comment>
<dbReference type="PANTHER" id="PTHR22946:SF9">
    <property type="entry name" value="POLYKETIDE TRANSFERASE AF380"/>
    <property type="match status" value="1"/>
</dbReference>
<dbReference type="RefSeq" id="WP_116571275.1">
    <property type="nucleotide sequence ID" value="NZ_QDGZ01000002.1"/>
</dbReference>
<protein>
    <submittedName>
        <fullName evidence="4">Alpha/beta hydrolase</fullName>
    </submittedName>
</protein>
<dbReference type="Gene3D" id="3.40.50.1820">
    <property type="entry name" value="alpha/beta hydrolase"/>
    <property type="match status" value="2"/>
</dbReference>